<dbReference type="GO" id="GO:0050660">
    <property type="term" value="F:flavin adenine dinucleotide binding"/>
    <property type="evidence" value="ECO:0007669"/>
    <property type="project" value="InterPro"/>
</dbReference>
<reference evidence="2" key="2">
    <citation type="submission" date="2020-09" db="EMBL/GenBank/DDBJ databases">
        <authorList>
            <person name="Sun Q."/>
            <person name="Zhou Y."/>
        </authorList>
    </citation>
    <scope>NUCLEOTIDE SEQUENCE</scope>
    <source>
        <strain evidence="2">CGMCC 1.8984</strain>
    </source>
</reference>
<dbReference type="RefSeq" id="WP_229662224.1">
    <property type="nucleotide sequence ID" value="NZ_BAABFW010000004.1"/>
</dbReference>
<proteinExistence type="predicted"/>
<dbReference type="InterPro" id="IPR016169">
    <property type="entry name" value="FAD-bd_PCMH_sub2"/>
</dbReference>
<dbReference type="GO" id="GO:0016491">
    <property type="term" value="F:oxidoreductase activity"/>
    <property type="evidence" value="ECO:0007669"/>
    <property type="project" value="InterPro"/>
</dbReference>
<name>A0A917PIH9_9MICO</name>
<dbReference type="Gene3D" id="3.30.465.10">
    <property type="match status" value="1"/>
</dbReference>
<dbReference type="Proteomes" id="UP000636956">
    <property type="component" value="Unassembled WGS sequence"/>
</dbReference>
<evidence type="ECO:0000259" key="1">
    <source>
        <dbReference type="Pfam" id="PF08031"/>
    </source>
</evidence>
<feature type="domain" description="Berberine/berberine-like" evidence="1">
    <location>
        <begin position="42"/>
        <end position="84"/>
    </location>
</feature>
<reference evidence="2" key="1">
    <citation type="journal article" date="2014" name="Int. J. Syst. Evol. Microbiol.">
        <title>Complete genome sequence of Corynebacterium casei LMG S-19264T (=DSM 44701T), isolated from a smear-ripened cheese.</title>
        <authorList>
            <consortium name="US DOE Joint Genome Institute (JGI-PGF)"/>
            <person name="Walter F."/>
            <person name="Albersmeier A."/>
            <person name="Kalinowski J."/>
            <person name="Ruckert C."/>
        </authorList>
    </citation>
    <scope>NUCLEOTIDE SEQUENCE</scope>
    <source>
        <strain evidence="2">CGMCC 1.8984</strain>
    </source>
</reference>
<organism evidence="2 3">
    <name type="scientific">Agromyces bauzanensis</name>
    <dbReference type="NCBI Taxonomy" id="1308924"/>
    <lineage>
        <taxon>Bacteria</taxon>
        <taxon>Bacillati</taxon>
        <taxon>Actinomycetota</taxon>
        <taxon>Actinomycetes</taxon>
        <taxon>Micrococcales</taxon>
        <taxon>Microbacteriaceae</taxon>
        <taxon>Agromyces</taxon>
    </lineage>
</organism>
<dbReference type="EMBL" id="BMMD01000009">
    <property type="protein sequence ID" value="GGJ80413.1"/>
    <property type="molecule type" value="Genomic_DNA"/>
</dbReference>
<sequence>MTELLRPTPVWANLTDAALVADLEGWTSAATDVLEAHTPRESYQNFPNRAIEDWPQQYFAENLGRLRAAKAEWDPAGVFTSAQALTGGD</sequence>
<comment type="caution">
    <text evidence="2">The sequence shown here is derived from an EMBL/GenBank/DDBJ whole genome shotgun (WGS) entry which is preliminary data.</text>
</comment>
<evidence type="ECO:0000313" key="3">
    <source>
        <dbReference type="Proteomes" id="UP000636956"/>
    </source>
</evidence>
<gene>
    <name evidence="2" type="ORF">GCM10011372_18530</name>
</gene>
<dbReference type="AlphaFoldDB" id="A0A917PIH9"/>
<evidence type="ECO:0000313" key="2">
    <source>
        <dbReference type="EMBL" id="GGJ80413.1"/>
    </source>
</evidence>
<protein>
    <recommendedName>
        <fullName evidence="1">Berberine/berberine-like domain-containing protein</fullName>
    </recommendedName>
</protein>
<keyword evidence="3" id="KW-1185">Reference proteome</keyword>
<dbReference type="Pfam" id="PF08031">
    <property type="entry name" value="BBE"/>
    <property type="match status" value="1"/>
</dbReference>
<accession>A0A917PIH9</accession>
<dbReference type="Gene3D" id="3.40.462.20">
    <property type="match status" value="1"/>
</dbReference>
<dbReference type="InterPro" id="IPR012951">
    <property type="entry name" value="BBE"/>
</dbReference>